<sequence length="62" mass="7097">MKYSELHKKLREAGCYIVRQGSNHPIWFSPLTNKEFPTSRHESQEVKAGTLNSILKLAGLKK</sequence>
<accession>A0A2X2SY77</accession>
<dbReference type="GO" id="GO:0016787">
    <property type="term" value="F:hydrolase activity"/>
    <property type="evidence" value="ECO:0007669"/>
    <property type="project" value="UniProtKB-KW"/>
</dbReference>
<keyword evidence="7" id="KW-0346">Stress response</keyword>
<evidence type="ECO:0000256" key="1">
    <source>
        <dbReference type="ARBA" id="ARBA00006620"/>
    </source>
</evidence>
<dbReference type="AlphaFoldDB" id="A0A2X2SY77"/>
<evidence type="ECO:0000256" key="4">
    <source>
        <dbReference type="ARBA" id="ARBA00022759"/>
    </source>
</evidence>
<keyword evidence="2" id="KW-1277">Toxin-antitoxin system</keyword>
<proteinExistence type="inferred from homology"/>
<dbReference type="GO" id="GO:0004519">
    <property type="term" value="F:endonuclease activity"/>
    <property type="evidence" value="ECO:0007669"/>
    <property type="project" value="UniProtKB-KW"/>
</dbReference>
<dbReference type="GO" id="GO:0003729">
    <property type="term" value="F:mRNA binding"/>
    <property type="evidence" value="ECO:0007669"/>
    <property type="project" value="InterPro"/>
</dbReference>
<dbReference type="InterPro" id="IPR012933">
    <property type="entry name" value="HicA_mRNA_interferase"/>
</dbReference>
<keyword evidence="5" id="KW-0378">Hydrolase</keyword>
<evidence type="ECO:0000256" key="6">
    <source>
        <dbReference type="ARBA" id="ARBA00022884"/>
    </source>
</evidence>
<dbReference type="SUPFAM" id="SSF54786">
    <property type="entry name" value="YcfA/nrd intein domain"/>
    <property type="match status" value="1"/>
</dbReference>
<keyword evidence="4" id="KW-0255">Endonuclease</keyword>
<comment type="similarity">
    <text evidence="1">Belongs to the HicA mRNA interferase family.</text>
</comment>
<evidence type="ECO:0000256" key="5">
    <source>
        <dbReference type="ARBA" id="ARBA00022801"/>
    </source>
</evidence>
<organism evidence="8 10">
    <name type="scientific">Capnocytophaga ochracea</name>
    <dbReference type="NCBI Taxonomy" id="1018"/>
    <lineage>
        <taxon>Bacteria</taxon>
        <taxon>Pseudomonadati</taxon>
        <taxon>Bacteroidota</taxon>
        <taxon>Flavobacteriia</taxon>
        <taxon>Flavobacteriales</taxon>
        <taxon>Flavobacteriaceae</taxon>
        <taxon>Capnocytophaga</taxon>
    </lineage>
</organism>
<dbReference type="InterPro" id="IPR038570">
    <property type="entry name" value="HicA_sf"/>
</dbReference>
<keyword evidence="6" id="KW-0694">RNA-binding</keyword>
<protein>
    <submittedName>
        <fullName evidence="8">YcfA-like protein</fullName>
    </submittedName>
</protein>
<evidence type="ECO:0000313" key="8">
    <source>
        <dbReference type="EMBL" id="SQA94671.1"/>
    </source>
</evidence>
<dbReference type="Gene3D" id="3.30.920.30">
    <property type="entry name" value="Hypothetical protein"/>
    <property type="match status" value="1"/>
</dbReference>
<keyword evidence="3" id="KW-0540">Nuclease</keyword>
<dbReference type="Pfam" id="PF07927">
    <property type="entry name" value="HicA_toxin"/>
    <property type="match status" value="1"/>
</dbReference>
<dbReference type="EMBL" id="UAVS01000006">
    <property type="protein sequence ID" value="SQA94671.1"/>
    <property type="molecule type" value="Genomic_DNA"/>
</dbReference>
<reference evidence="8 10" key="1">
    <citation type="submission" date="2018-06" db="EMBL/GenBank/DDBJ databases">
        <authorList>
            <consortium name="Pathogen Informatics"/>
            <person name="Doyle S."/>
        </authorList>
    </citation>
    <scope>NUCLEOTIDE SEQUENCE [LARGE SCALE GENOMIC DNA]</scope>
    <source>
        <strain evidence="8 10">NCTC11545</strain>
    </source>
</reference>
<dbReference type="EMBL" id="UYIQ01000001">
    <property type="protein sequence ID" value="VDG82316.1"/>
    <property type="molecule type" value="Genomic_DNA"/>
</dbReference>
<dbReference type="Proteomes" id="UP000276733">
    <property type="component" value="Unassembled WGS sequence"/>
</dbReference>
<dbReference type="RefSeq" id="WP_048748100.1">
    <property type="nucleotide sequence ID" value="NZ_CAJPNJ010000008.1"/>
</dbReference>
<name>A0A2X2SY77_CAPOC</name>
<evidence type="ECO:0000256" key="7">
    <source>
        <dbReference type="ARBA" id="ARBA00023016"/>
    </source>
</evidence>
<evidence type="ECO:0000313" key="9">
    <source>
        <dbReference type="EMBL" id="VDG82316.1"/>
    </source>
</evidence>
<evidence type="ECO:0000313" key="11">
    <source>
        <dbReference type="Proteomes" id="UP000276733"/>
    </source>
</evidence>
<gene>
    <name evidence="9" type="ORF">NCTC11458_01618</name>
    <name evidence="8" type="ORF">NCTC11545_01863</name>
</gene>
<evidence type="ECO:0000256" key="2">
    <source>
        <dbReference type="ARBA" id="ARBA00022649"/>
    </source>
</evidence>
<evidence type="ECO:0000256" key="3">
    <source>
        <dbReference type="ARBA" id="ARBA00022722"/>
    </source>
</evidence>
<reference evidence="9 11" key="2">
    <citation type="submission" date="2018-11" db="EMBL/GenBank/DDBJ databases">
        <authorList>
            <consortium name="Pathogen Informatics"/>
        </authorList>
    </citation>
    <scope>NUCLEOTIDE SEQUENCE [LARGE SCALE GENOMIC DNA]</scope>
    <source>
        <strain evidence="9 11">NCTC11458</strain>
    </source>
</reference>
<evidence type="ECO:0000313" key="10">
    <source>
        <dbReference type="Proteomes" id="UP000250169"/>
    </source>
</evidence>
<dbReference type="Proteomes" id="UP000250169">
    <property type="component" value="Unassembled WGS sequence"/>
</dbReference>